<proteinExistence type="predicted"/>
<accession>A0A8J2ZND1</accession>
<evidence type="ECO:0000313" key="2">
    <source>
        <dbReference type="EMBL" id="GGG84032.1"/>
    </source>
</evidence>
<sequence length="47" mass="5365">MENVSETNGTNPSSESEQEEMMQEKAFELVASLLLNDMIMDNIRDNE</sequence>
<gene>
    <name evidence="2" type="ORF">GCM10011415_37580</name>
</gene>
<evidence type="ECO:0000256" key="1">
    <source>
        <dbReference type="SAM" id="MobiDB-lite"/>
    </source>
</evidence>
<feature type="region of interest" description="Disordered" evidence="1">
    <location>
        <begin position="1"/>
        <end position="24"/>
    </location>
</feature>
<reference evidence="2" key="1">
    <citation type="journal article" date="2014" name="Int. J. Syst. Evol. Microbiol.">
        <title>Complete genome sequence of Corynebacterium casei LMG S-19264T (=DSM 44701T), isolated from a smear-ripened cheese.</title>
        <authorList>
            <consortium name="US DOE Joint Genome Institute (JGI-PGF)"/>
            <person name="Walter F."/>
            <person name="Albersmeier A."/>
            <person name="Kalinowski J."/>
            <person name="Ruckert C."/>
        </authorList>
    </citation>
    <scope>NUCLEOTIDE SEQUENCE</scope>
    <source>
        <strain evidence="2">CGMCC 1.15762</strain>
    </source>
</reference>
<name>A0A8J2ZND1_9RHOB</name>
<dbReference type="Proteomes" id="UP000617145">
    <property type="component" value="Unassembled WGS sequence"/>
</dbReference>
<organism evidence="2 3">
    <name type="scientific">Salipiger pallidus</name>
    <dbReference type="NCBI Taxonomy" id="1775170"/>
    <lineage>
        <taxon>Bacteria</taxon>
        <taxon>Pseudomonadati</taxon>
        <taxon>Pseudomonadota</taxon>
        <taxon>Alphaproteobacteria</taxon>
        <taxon>Rhodobacterales</taxon>
        <taxon>Roseobacteraceae</taxon>
        <taxon>Salipiger</taxon>
    </lineage>
</organism>
<comment type="caution">
    <text evidence="2">The sequence shown here is derived from an EMBL/GenBank/DDBJ whole genome shotgun (WGS) entry which is preliminary data.</text>
</comment>
<dbReference type="EMBL" id="BMJV01000009">
    <property type="protein sequence ID" value="GGG84032.1"/>
    <property type="molecule type" value="Genomic_DNA"/>
</dbReference>
<keyword evidence="3" id="KW-1185">Reference proteome</keyword>
<reference evidence="2" key="2">
    <citation type="submission" date="2020-09" db="EMBL/GenBank/DDBJ databases">
        <authorList>
            <person name="Sun Q."/>
            <person name="Zhou Y."/>
        </authorList>
    </citation>
    <scope>NUCLEOTIDE SEQUENCE</scope>
    <source>
        <strain evidence="2">CGMCC 1.15762</strain>
    </source>
</reference>
<evidence type="ECO:0000313" key="3">
    <source>
        <dbReference type="Proteomes" id="UP000617145"/>
    </source>
</evidence>
<protein>
    <submittedName>
        <fullName evidence="2">Uncharacterized protein</fullName>
    </submittedName>
</protein>
<feature type="compositionally biased region" description="Polar residues" evidence="1">
    <location>
        <begin position="1"/>
        <end position="12"/>
    </location>
</feature>
<dbReference type="AlphaFoldDB" id="A0A8J2ZND1"/>